<feature type="compositionally biased region" description="Basic and acidic residues" evidence="1">
    <location>
        <begin position="279"/>
        <end position="305"/>
    </location>
</feature>
<evidence type="ECO:0000256" key="1">
    <source>
        <dbReference type="SAM" id="MobiDB-lite"/>
    </source>
</evidence>
<gene>
    <name evidence="2" type="ORF">BASA50_010141</name>
</gene>
<dbReference type="EMBL" id="JAFCIX010000469">
    <property type="protein sequence ID" value="KAH6589266.1"/>
    <property type="molecule type" value="Genomic_DNA"/>
</dbReference>
<reference evidence="2 3" key="1">
    <citation type="submission" date="2021-02" db="EMBL/GenBank/DDBJ databases">
        <title>Variation within the Batrachochytrium salamandrivorans European outbreak.</title>
        <authorList>
            <person name="Kelly M."/>
            <person name="Pasmans F."/>
            <person name="Shea T.P."/>
            <person name="Munoz J.F."/>
            <person name="Carranza S."/>
            <person name="Cuomo C.A."/>
            <person name="Martel A."/>
        </authorList>
    </citation>
    <scope>NUCLEOTIDE SEQUENCE [LARGE SCALE GENOMIC DNA]</scope>
    <source>
        <strain evidence="2 3">AMFP18/2</strain>
    </source>
</reference>
<organism evidence="2 3">
    <name type="scientific">Batrachochytrium salamandrivorans</name>
    <dbReference type="NCBI Taxonomy" id="1357716"/>
    <lineage>
        <taxon>Eukaryota</taxon>
        <taxon>Fungi</taxon>
        <taxon>Fungi incertae sedis</taxon>
        <taxon>Chytridiomycota</taxon>
        <taxon>Chytridiomycota incertae sedis</taxon>
        <taxon>Chytridiomycetes</taxon>
        <taxon>Rhizophydiales</taxon>
        <taxon>Rhizophydiales incertae sedis</taxon>
        <taxon>Batrachochytrium</taxon>
    </lineage>
</organism>
<proteinExistence type="predicted"/>
<name>A0ABQ8F224_9FUNG</name>
<comment type="caution">
    <text evidence="2">The sequence shown here is derived from an EMBL/GenBank/DDBJ whole genome shotgun (WGS) entry which is preliminary data.</text>
</comment>
<evidence type="ECO:0000313" key="3">
    <source>
        <dbReference type="Proteomes" id="UP001648503"/>
    </source>
</evidence>
<feature type="region of interest" description="Disordered" evidence="1">
    <location>
        <begin position="240"/>
        <end position="263"/>
    </location>
</feature>
<dbReference type="Proteomes" id="UP001648503">
    <property type="component" value="Unassembled WGS sequence"/>
</dbReference>
<dbReference type="PANTHER" id="PTHR28075">
    <property type="entry name" value="CHROMOSOME 16, WHOLE GENOME SHOTGUN SEQUENCE"/>
    <property type="match status" value="1"/>
</dbReference>
<sequence>MRLLPLTSDAVLISTALAGIRRAGNFEYPLDRINSTALRWLAHQFLFVGELCLDLAVEVAKHHPKLFHPLAVRHGADSANRARDPAVAEEAELPTRGLGTTTVYTSRSSSEYTEHPDLPHTIAVMKEQRASPMLHRQLPYQHFNPHTSRQESIQYDGLITHNNALIPHALQMADAYYEPKIIMMPAKMSGGHHQRNLTSDGVLDANHRAMREVASSTVGDVSRGRQAWIDEGVYRTEHEKYTKENLGSRDPDGSYRGKSRRTTEDDDWDYRYRGMRGVAEPHSRNASRCRSECQHEPSYKSDLQPHPRSRSRSRSRKQYTRPNHDADDD</sequence>
<dbReference type="PANTHER" id="PTHR28075:SF1">
    <property type="entry name" value="DUF1748-DOMAIN-CONTAINING PROTEIN"/>
    <property type="match status" value="1"/>
</dbReference>
<keyword evidence="3" id="KW-1185">Reference proteome</keyword>
<feature type="compositionally biased region" description="Basic residues" evidence="1">
    <location>
        <begin position="307"/>
        <end position="319"/>
    </location>
</feature>
<dbReference type="Pfam" id="PF08520">
    <property type="entry name" value="Mitofissin"/>
    <property type="match status" value="1"/>
</dbReference>
<feature type="compositionally biased region" description="Basic and acidic residues" evidence="1">
    <location>
        <begin position="240"/>
        <end position="255"/>
    </location>
</feature>
<accession>A0ABQ8F224</accession>
<feature type="region of interest" description="Disordered" evidence="1">
    <location>
        <begin position="279"/>
        <end position="329"/>
    </location>
</feature>
<dbReference type="InterPro" id="IPR013726">
    <property type="entry name" value="Mitofissin"/>
</dbReference>
<protein>
    <submittedName>
        <fullName evidence="2">Uncharacterized protein</fullName>
    </submittedName>
</protein>
<evidence type="ECO:0000313" key="2">
    <source>
        <dbReference type="EMBL" id="KAH6589266.1"/>
    </source>
</evidence>